<keyword evidence="9" id="KW-1185">Reference proteome</keyword>
<dbReference type="Proteomes" id="UP000095038">
    <property type="component" value="Unassembled WGS sequence"/>
</dbReference>
<comment type="subcellular location">
    <subcellularLocation>
        <location evidence="1">Membrane</location>
        <topology evidence="1">Multi-pass membrane protein</topology>
    </subcellularLocation>
</comment>
<dbReference type="InterPro" id="IPR045035">
    <property type="entry name" value="YSL-like"/>
</dbReference>
<evidence type="ECO:0000313" key="9">
    <source>
        <dbReference type="Proteomes" id="UP000095038"/>
    </source>
</evidence>
<proteinExistence type="inferred from homology"/>
<sequence length="726" mass="80927">MIEEEIIPWNEKPSLKQFTFRSTIVGLFIGSIVLMSNFQFGLQTGWVSMMSLPAALLGFSIFKVFSKNLSYPFTDAENVFVQSVAVAVGTGPLAYGLVGIIPSIEKFLTIEESGYDFKLQFSTLQLIYWSTGLAFFGIFFAIPLRKQVIIKEKLPFPSGSATATLISVLHNTELYEESDEVVQYNDAKNRTSANGNLINSENHENSSNYSNLIDNESLLELKKTETYNKNFKNLLITFCVSSFYTIIAHFFPILRNLPVFGRYLSKNYLWNIQPSPAYIGQGIIMGLPTVSYMLFGSILGWGILAPLSKEMGWAPGEINDWKTGGQGWILWISLSVMISDSVIGFLVISSKMCFKFYKKISIKRSNYNHGNDDGNDGFESESLLQRTVLNDDDNNNENENENEVSEKYLVSNKTTIIGLIGSCLLCLISIRLVFPNGIIPVYSILIAVILALFLSILGVRALGETDLNPVSGIGKLSQIIFAIIIPKDRKGTVLINLVAGGIAEAGAQQAGDLMQDLKTGHLIGASPKAQFIAQVIGTIWSIFLSSVMYKVYNHVYDIPNDLFRIPTAVIWIDCSRLVTGKGLPPYSRIFCMIFGLVFGVISLIKNIIFNCDFYKQTKDSDQYYYKVIKKNLRKIEKYIIYIPSGIAVGIGIYNTPNFTIARFIGGLVVYIWMQRVYNDNDNDSDSNNDTEEIQNKKISMIIFSSGLILGEGLFSIFSMVLTSLGA</sequence>
<dbReference type="GeneID" id="30964600"/>
<evidence type="ECO:0000256" key="3">
    <source>
        <dbReference type="ARBA" id="ARBA00022448"/>
    </source>
</evidence>
<feature type="transmembrane region" description="Helical" evidence="7">
    <location>
        <begin position="20"/>
        <end position="40"/>
    </location>
</feature>
<dbReference type="GO" id="GO:0000329">
    <property type="term" value="C:fungal-type vacuole membrane"/>
    <property type="evidence" value="ECO:0007669"/>
    <property type="project" value="TreeGrafter"/>
</dbReference>
<feature type="transmembrane region" description="Helical" evidence="7">
    <location>
        <begin position="415"/>
        <end position="434"/>
    </location>
</feature>
<dbReference type="PANTHER" id="PTHR31645">
    <property type="entry name" value="OLIGOPEPTIDE TRANSPORTER YGL114W-RELATED"/>
    <property type="match status" value="1"/>
</dbReference>
<evidence type="ECO:0000256" key="7">
    <source>
        <dbReference type="SAM" id="Phobius"/>
    </source>
</evidence>
<feature type="transmembrane region" description="Helical" evidence="7">
    <location>
        <begin position="638"/>
        <end position="654"/>
    </location>
</feature>
<evidence type="ECO:0000256" key="4">
    <source>
        <dbReference type="ARBA" id="ARBA00022692"/>
    </source>
</evidence>
<evidence type="ECO:0000256" key="2">
    <source>
        <dbReference type="ARBA" id="ARBA00008807"/>
    </source>
</evidence>
<feature type="transmembrane region" description="Helical" evidence="7">
    <location>
        <begin position="46"/>
        <end position="66"/>
    </location>
</feature>
<dbReference type="AlphaFoldDB" id="A0A1D2V908"/>
<evidence type="ECO:0000256" key="5">
    <source>
        <dbReference type="ARBA" id="ARBA00022989"/>
    </source>
</evidence>
<dbReference type="Pfam" id="PF03169">
    <property type="entry name" value="OPT"/>
    <property type="match status" value="1"/>
</dbReference>
<protein>
    <submittedName>
        <fullName evidence="8">Putative oligopeptide transporter YGL114W</fullName>
    </submittedName>
</protein>
<feature type="transmembrane region" description="Helical" evidence="7">
    <location>
        <begin position="328"/>
        <end position="348"/>
    </location>
</feature>
<accession>A0A1D2V908</accession>
<keyword evidence="3" id="KW-0813">Transport</keyword>
<feature type="transmembrane region" description="Helical" evidence="7">
    <location>
        <begin position="586"/>
        <end position="608"/>
    </location>
</feature>
<keyword evidence="5 7" id="KW-1133">Transmembrane helix</keyword>
<feature type="transmembrane region" description="Helical" evidence="7">
    <location>
        <begin position="441"/>
        <end position="461"/>
    </location>
</feature>
<organism evidence="8 9">
    <name type="scientific">Ascoidea rubescens DSM 1968</name>
    <dbReference type="NCBI Taxonomy" id="1344418"/>
    <lineage>
        <taxon>Eukaryota</taxon>
        <taxon>Fungi</taxon>
        <taxon>Dikarya</taxon>
        <taxon>Ascomycota</taxon>
        <taxon>Saccharomycotina</taxon>
        <taxon>Saccharomycetes</taxon>
        <taxon>Ascoideaceae</taxon>
        <taxon>Ascoidea</taxon>
    </lineage>
</organism>
<name>A0A1D2V908_9ASCO</name>
<dbReference type="STRING" id="1344418.A0A1D2V908"/>
<keyword evidence="4 7" id="KW-0812">Transmembrane</keyword>
<reference evidence="9" key="1">
    <citation type="submission" date="2016-05" db="EMBL/GenBank/DDBJ databases">
        <title>Comparative genomics of biotechnologically important yeasts.</title>
        <authorList>
            <consortium name="DOE Joint Genome Institute"/>
            <person name="Riley R."/>
            <person name="Haridas S."/>
            <person name="Wolfe K.H."/>
            <person name="Lopes M.R."/>
            <person name="Hittinger C.T."/>
            <person name="Goker M."/>
            <person name="Salamov A."/>
            <person name="Wisecaver J."/>
            <person name="Long T.M."/>
            <person name="Aerts A.L."/>
            <person name="Barry K."/>
            <person name="Choi C."/>
            <person name="Clum A."/>
            <person name="Coughlan A.Y."/>
            <person name="Deshpande S."/>
            <person name="Douglass A.P."/>
            <person name="Hanson S.J."/>
            <person name="Klenk H.-P."/>
            <person name="Labutti K."/>
            <person name="Lapidus A."/>
            <person name="Lindquist E."/>
            <person name="Lipzen A."/>
            <person name="Meier-Kolthoff J.P."/>
            <person name="Ohm R.A."/>
            <person name="Otillar R.P."/>
            <person name="Pangilinan J."/>
            <person name="Peng Y."/>
            <person name="Rokas A."/>
            <person name="Rosa C.A."/>
            <person name="Scheuner C."/>
            <person name="Sibirny A.A."/>
            <person name="Slot J.C."/>
            <person name="Stielow J.B."/>
            <person name="Sun H."/>
            <person name="Kurtzman C.P."/>
            <person name="Blackwell M."/>
            <person name="Grigoriev I.V."/>
            <person name="Jeffries T.W."/>
        </authorList>
    </citation>
    <scope>NUCLEOTIDE SEQUENCE [LARGE SCALE GENOMIC DNA]</scope>
    <source>
        <strain evidence="9">DSM 1968</strain>
    </source>
</reference>
<dbReference type="PANTHER" id="PTHR31645:SF0">
    <property type="entry name" value="OLIGOPEPTIDE TRANSPORTER YGL114W-RELATED"/>
    <property type="match status" value="1"/>
</dbReference>
<dbReference type="InParanoid" id="A0A1D2V908"/>
<feature type="transmembrane region" description="Helical" evidence="7">
    <location>
        <begin position="660"/>
        <end position="677"/>
    </location>
</feature>
<feature type="transmembrane region" description="Helical" evidence="7">
    <location>
        <begin position="278"/>
        <end position="307"/>
    </location>
</feature>
<evidence type="ECO:0000313" key="8">
    <source>
        <dbReference type="EMBL" id="ODV58130.1"/>
    </source>
</evidence>
<feature type="transmembrane region" description="Helical" evidence="7">
    <location>
        <begin position="78"/>
        <end position="104"/>
    </location>
</feature>
<comment type="similarity">
    <text evidence="2">Belongs to the oligopeptide OPT transporter family.</text>
</comment>
<dbReference type="FunCoup" id="A0A1D2V908">
    <property type="interactions" value="24"/>
</dbReference>
<feature type="transmembrane region" description="Helical" evidence="7">
    <location>
        <begin position="233"/>
        <end position="254"/>
    </location>
</feature>
<keyword evidence="6 7" id="KW-0472">Membrane</keyword>
<feature type="transmembrane region" description="Helical" evidence="7">
    <location>
        <begin position="698"/>
        <end position="721"/>
    </location>
</feature>
<evidence type="ECO:0000256" key="1">
    <source>
        <dbReference type="ARBA" id="ARBA00004141"/>
    </source>
</evidence>
<dbReference type="GO" id="GO:0035673">
    <property type="term" value="F:oligopeptide transmembrane transporter activity"/>
    <property type="evidence" value="ECO:0007669"/>
    <property type="project" value="InterPro"/>
</dbReference>
<dbReference type="NCBIfam" id="TIGR00728">
    <property type="entry name" value="OPT_sfam"/>
    <property type="match status" value="1"/>
</dbReference>
<feature type="transmembrane region" description="Helical" evidence="7">
    <location>
        <begin position="124"/>
        <end position="144"/>
    </location>
</feature>
<gene>
    <name evidence="8" type="ORF">ASCRUDRAFT_39812</name>
</gene>
<dbReference type="InterPro" id="IPR004813">
    <property type="entry name" value="OPT"/>
</dbReference>
<dbReference type="RefSeq" id="XP_020044437.1">
    <property type="nucleotide sequence ID" value="XM_020190964.1"/>
</dbReference>
<dbReference type="OrthoDB" id="627262at2759"/>
<evidence type="ECO:0000256" key="6">
    <source>
        <dbReference type="ARBA" id="ARBA00023136"/>
    </source>
</evidence>
<dbReference type="EMBL" id="KV454494">
    <property type="protein sequence ID" value="ODV58130.1"/>
    <property type="molecule type" value="Genomic_DNA"/>
</dbReference>